<gene>
    <name evidence="1" type="ORF">A3207_00840</name>
</gene>
<dbReference type="AlphaFoldDB" id="A0A8J8PH91"/>
<proteinExistence type="predicted"/>
<evidence type="ECO:0000313" key="1">
    <source>
        <dbReference type="EMBL" id="TQS84622.1"/>
    </source>
</evidence>
<name>A0A8J8PH91_9ARCH</name>
<dbReference type="EMBL" id="LVVT01000001">
    <property type="protein sequence ID" value="TQS84622.1"/>
    <property type="molecule type" value="Genomic_DNA"/>
</dbReference>
<reference evidence="1" key="1">
    <citation type="submission" date="2016-03" db="EMBL/GenBank/DDBJ databases">
        <authorList>
            <person name="Borrel G."/>
            <person name="Mccann A."/>
            <person name="O'Toole P.W."/>
        </authorList>
    </citation>
    <scope>NUCLEOTIDE SEQUENCE</scope>
    <source>
        <strain evidence="1">183</strain>
    </source>
</reference>
<comment type="caution">
    <text evidence="1">The sequence shown here is derived from an EMBL/GenBank/DDBJ whole genome shotgun (WGS) entry which is preliminary data.</text>
</comment>
<evidence type="ECO:0008006" key="3">
    <source>
        <dbReference type="Google" id="ProtNLM"/>
    </source>
</evidence>
<evidence type="ECO:0000313" key="2">
    <source>
        <dbReference type="Proteomes" id="UP000752814"/>
    </source>
</evidence>
<sequence length="165" mass="19775">MQPIHYNQPRVLLFSLDGLYFQYNHITICKFLSFYEIDIIILNQVQYGYIIKPILFCTLATFLKNITWSTSDKLDKIIKLIDECEYFMINRPRRYGKTTTLDMFERNLSERYAIIRISLEGLSELPCSSEQVFIETIFRQINGRGIFPNLWSSWMKNNFIRIFVR</sequence>
<dbReference type="Proteomes" id="UP000752814">
    <property type="component" value="Unassembled WGS sequence"/>
</dbReference>
<organism evidence="1 2">
    <name type="scientific">Candidatus Methanomassiliicoccus intestinalis</name>
    <dbReference type="NCBI Taxonomy" id="1406512"/>
    <lineage>
        <taxon>Archaea</taxon>
        <taxon>Methanobacteriati</taxon>
        <taxon>Thermoplasmatota</taxon>
        <taxon>Thermoplasmata</taxon>
        <taxon>Methanomassiliicoccales</taxon>
        <taxon>Methanomassiliicoccaceae</taxon>
        <taxon>Methanomassiliicoccus</taxon>
    </lineage>
</organism>
<accession>A0A8J8PH91</accession>
<protein>
    <recommendedName>
        <fullName evidence="3">AAA-ATPase-like domain-containing protein</fullName>
    </recommendedName>
</protein>